<gene>
    <name evidence="4" type="ORF">C0029_17835</name>
</gene>
<dbReference type="Proteomes" id="UP000235162">
    <property type="component" value="Unassembled WGS sequence"/>
</dbReference>
<protein>
    <recommendedName>
        <fullName evidence="6">PEGA domain-containing protein</fullName>
    </recommendedName>
</protein>
<dbReference type="PANTHER" id="PTHR23150">
    <property type="entry name" value="SULFATASE MODIFYING FACTOR 1, 2"/>
    <property type="match status" value="1"/>
</dbReference>
<dbReference type="AlphaFoldDB" id="A0AAP8SLT5"/>
<feature type="domain" description="PEGA" evidence="3">
    <location>
        <begin position="351"/>
        <end position="410"/>
    </location>
</feature>
<dbReference type="EMBL" id="PKUR01000005">
    <property type="protein sequence ID" value="PLW84857.1"/>
    <property type="molecule type" value="Genomic_DNA"/>
</dbReference>
<feature type="domain" description="PEGA" evidence="3">
    <location>
        <begin position="202"/>
        <end position="258"/>
    </location>
</feature>
<dbReference type="InterPro" id="IPR042095">
    <property type="entry name" value="SUMF_sf"/>
</dbReference>
<organism evidence="4 5">
    <name type="scientific">Halioglobus japonicus</name>
    <dbReference type="NCBI Taxonomy" id="930805"/>
    <lineage>
        <taxon>Bacteria</taxon>
        <taxon>Pseudomonadati</taxon>
        <taxon>Pseudomonadota</taxon>
        <taxon>Gammaproteobacteria</taxon>
        <taxon>Cellvibrionales</taxon>
        <taxon>Halieaceae</taxon>
        <taxon>Halioglobus</taxon>
    </lineage>
</organism>
<dbReference type="PANTHER" id="PTHR23150:SF19">
    <property type="entry name" value="FORMYLGLYCINE-GENERATING ENZYME"/>
    <property type="match status" value="1"/>
</dbReference>
<sequence length="697" mass="74838">MSGAHSLSERNDPIQPASITPSAFEPLDAAASAAPTERNTRRWILGGAALLFGLPMAFLLSSRSLEVVVEAQVPAEVSVSGLAVPFGDRYLLRPGQYQVSATAPGYHPLTTEITVGDETSQRTTLVLAPLPGLVTITTEPPGATVILDGEPLGITPLEALPIEAGPHQLLFEAPRYLPVTRDLEVNGRNKAQQLSVALAPAWATYEVNSEPPGADILVDGEAQGQTPATVEIIQGQREITLQKPAFAPWRQALEVTAGADKDLGTITLTPAAGILSLNSTPSGANVTMNGEFQGQTPLELTIAPGRSHRIALSKPGYGRSTETIELAAAQTESRTVVLKAQTGDVKFSIAPASAELRVNGRLVGKGSRTLALPAVAHRIEVSLPGYAAQSQQVTPRPGLLQKVAITLQTEQQARLARNKPELENSVSQTLLLFDPQASAMGDFTMGASRRDAGRRANEVLHPVSLQRMFYLQTTEVTNAQFREYQADHKSGQIEGNSLNRNDQPAVALSWQQAASFCNWLSKREGLPPFYRENQGIITGFNPSSTGYRLPTEAEWSWAARTYKGTLLKFPWGDVFPPPATAENYADNTSAYVTGRILNGYKDGFVVSAPVGSFKPNHRGLFDLGGNVAEWVHDVYSIPSADGATSTDPLGAQTGDNYVIRGASWSHSRIGELRLSYRDYGAGGRDDVGFRVARYADE</sequence>
<feature type="domain" description="PEGA" evidence="3">
    <location>
        <begin position="273"/>
        <end position="339"/>
    </location>
</feature>
<dbReference type="InterPro" id="IPR051043">
    <property type="entry name" value="Sulfatase_Mod_Factor_Kinase"/>
</dbReference>
<comment type="caution">
    <text evidence="4">The sequence shown here is derived from an EMBL/GenBank/DDBJ whole genome shotgun (WGS) entry which is preliminary data.</text>
</comment>
<accession>A0AAP8SLT5</accession>
<dbReference type="InterPro" id="IPR013229">
    <property type="entry name" value="PEGA"/>
</dbReference>
<dbReference type="InterPro" id="IPR005532">
    <property type="entry name" value="SUMF_dom"/>
</dbReference>
<dbReference type="GO" id="GO:0120147">
    <property type="term" value="F:formylglycine-generating oxidase activity"/>
    <property type="evidence" value="ECO:0007669"/>
    <property type="project" value="TreeGrafter"/>
</dbReference>
<feature type="region of interest" description="Disordered" evidence="1">
    <location>
        <begin position="1"/>
        <end position="20"/>
    </location>
</feature>
<dbReference type="InterPro" id="IPR016187">
    <property type="entry name" value="CTDL_fold"/>
</dbReference>
<evidence type="ECO:0000259" key="3">
    <source>
        <dbReference type="Pfam" id="PF08308"/>
    </source>
</evidence>
<keyword evidence="5" id="KW-1185">Reference proteome</keyword>
<evidence type="ECO:0000313" key="5">
    <source>
        <dbReference type="Proteomes" id="UP000235162"/>
    </source>
</evidence>
<dbReference type="SUPFAM" id="SSF56436">
    <property type="entry name" value="C-type lectin-like"/>
    <property type="match status" value="1"/>
</dbReference>
<feature type="domain" description="Sulfatase-modifying factor enzyme-like" evidence="2">
    <location>
        <begin position="441"/>
        <end position="693"/>
    </location>
</feature>
<dbReference type="Pfam" id="PF08308">
    <property type="entry name" value="PEGA"/>
    <property type="match status" value="4"/>
</dbReference>
<evidence type="ECO:0000313" key="4">
    <source>
        <dbReference type="EMBL" id="PLW84857.1"/>
    </source>
</evidence>
<dbReference type="Gene3D" id="3.90.1580.10">
    <property type="entry name" value="paralog of FGE (formylglycine-generating enzyme)"/>
    <property type="match status" value="1"/>
</dbReference>
<evidence type="ECO:0008006" key="6">
    <source>
        <dbReference type="Google" id="ProtNLM"/>
    </source>
</evidence>
<dbReference type="Pfam" id="PF03781">
    <property type="entry name" value="FGE-sulfatase"/>
    <property type="match status" value="1"/>
</dbReference>
<feature type="domain" description="PEGA" evidence="3">
    <location>
        <begin position="133"/>
        <end position="200"/>
    </location>
</feature>
<evidence type="ECO:0000259" key="2">
    <source>
        <dbReference type="Pfam" id="PF03781"/>
    </source>
</evidence>
<dbReference type="Gene3D" id="2.60.40.1120">
    <property type="entry name" value="Carboxypeptidase-like, regulatory domain"/>
    <property type="match status" value="1"/>
</dbReference>
<proteinExistence type="predicted"/>
<evidence type="ECO:0000256" key="1">
    <source>
        <dbReference type="SAM" id="MobiDB-lite"/>
    </source>
</evidence>
<name>A0AAP8SLT5_9GAMM</name>
<reference evidence="4 5" key="1">
    <citation type="submission" date="2018-01" db="EMBL/GenBank/DDBJ databases">
        <title>The draft genome sequence of Halioglobus japonicus S1-36.</title>
        <authorList>
            <person name="Du Z.-J."/>
            <person name="Shi M.-J."/>
        </authorList>
    </citation>
    <scope>NUCLEOTIDE SEQUENCE [LARGE SCALE GENOMIC DNA]</scope>
    <source>
        <strain evidence="4 5">S1-36</strain>
    </source>
</reference>